<comment type="caution">
    <text evidence="1">The sequence shown here is derived from an EMBL/GenBank/DDBJ whole genome shotgun (WGS) entry which is preliminary data.</text>
</comment>
<protein>
    <recommendedName>
        <fullName evidence="3">U1-type domain-containing protein</fullName>
    </recommendedName>
</protein>
<evidence type="ECO:0000313" key="2">
    <source>
        <dbReference type="Proteomes" id="UP000502823"/>
    </source>
</evidence>
<accession>A0A6L2PQ97</accession>
<organism evidence="1 2">
    <name type="scientific">Coptotermes formosanus</name>
    <name type="common">Formosan subterranean termite</name>
    <dbReference type="NCBI Taxonomy" id="36987"/>
    <lineage>
        <taxon>Eukaryota</taxon>
        <taxon>Metazoa</taxon>
        <taxon>Ecdysozoa</taxon>
        <taxon>Arthropoda</taxon>
        <taxon>Hexapoda</taxon>
        <taxon>Insecta</taxon>
        <taxon>Pterygota</taxon>
        <taxon>Neoptera</taxon>
        <taxon>Polyneoptera</taxon>
        <taxon>Dictyoptera</taxon>
        <taxon>Blattodea</taxon>
        <taxon>Blattoidea</taxon>
        <taxon>Termitoidae</taxon>
        <taxon>Rhinotermitidae</taxon>
        <taxon>Coptotermes</taxon>
    </lineage>
</organism>
<reference evidence="2" key="1">
    <citation type="submission" date="2020-01" db="EMBL/GenBank/DDBJ databases">
        <title>Draft genome sequence of the Termite Coptotermes fromosanus.</title>
        <authorList>
            <person name="Itakura S."/>
            <person name="Yosikawa Y."/>
            <person name="Umezawa K."/>
        </authorList>
    </citation>
    <scope>NUCLEOTIDE SEQUENCE [LARGE SCALE GENOMIC DNA]</scope>
</reference>
<evidence type="ECO:0000313" key="1">
    <source>
        <dbReference type="EMBL" id="GFG32087.1"/>
    </source>
</evidence>
<dbReference type="OrthoDB" id="8185179at2759"/>
<sequence length="309" mass="35029">MSKVSKIDSNSKRVNAVGSVKEQSEIFCAEWSKIDMYKDWLEPVPENQHEAWCSVCNITLDCSRKELNKHAASTGHRTNLQNTKRRKSGLRQLIGKMNMTSSSGGSSQLQKVILLQQSMKPNNEHDVARETAGEYLEGVISSVPAMKKTMPLNEMQVVQRRYRKPFRMEWLDVPEFKDWLSPDPDSPHKARCLACNTILNAGKSELEKHAAGAKHEKAAIALKQIILEQQAWDRTNDIDEEGEFCKMPFLCDSEELNMKQREEQTQQLEVMNCVASSMESFAMAAAGALESLARNQETLYNILLHLVNK</sequence>
<name>A0A6L2PQ97_COPFO</name>
<dbReference type="Proteomes" id="UP000502823">
    <property type="component" value="Unassembled WGS sequence"/>
</dbReference>
<dbReference type="AlphaFoldDB" id="A0A6L2PQ97"/>
<dbReference type="EMBL" id="BLKM01000350">
    <property type="protein sequence ID" value="GFG32087.1"/>
    <property type="molecule type" value="Genomic_DNA"/>
</dbReference>
<gene>
    <name evidence="1" type="ORF">Cfor_06857</name>
</gene>
<keyword evidence="2" id="KW-1185">Reference proteome</keyword>
<dbReference type="InParanoid" id="A0A6L2PQ97"/>
<evidence type="ECO:0008006" key="3">
    <source>
        <dbReference type="Google" id="ProtNLM"/>
    </source>
</evidence>
<proteinExistence type="predicted"/>